<comment type="similarity">
    <text evidence="1">Belongs to the 'GDSL' lipolytic enzyme family.</text>
</comment>
<dbReference type="Gene3D" id="3.40.50.1110">
    <property type="entry name" value="SGNH hydrolase"/>
    <property type="match status" value="1"/>
</dbReference>
<dbReference type="InterPro" id="IPR050592">
    <property type="entry name" value="GDSL_lipolytic_enzyme"/>
</dbReference>
<evidence type="ECO:0000256" key="1">
    <source>
        <dbReference type="ARBA" id="ARBA00008668"/>
    </source>
</evidence>
<proteinExistence type="inferred from homology"/>
<dbReference type="Pfam" id="PF00657">
    <property type="entry name" value="Lipase_GDSL"/>
    <property type="match status" value="1"/>
</dbReference>
<name>A0A7C8YX88_OPUST</name>
<dbReference type="EMBL" id="GISG01067591">
    <property type="protein sequence ID" value="MBA4628900.1"/>
    <property type="molecule type" value="Transcribed_RNA"/>
</dbReference>
<dbReference type="PANTHER" id="PTHR45642">
    <property type="entry name" value="GDSL ESTERASE/LIPASE EXL3"/>
    <property type="match status" value="1"/>
</dbReference>
<dbReference type="InterPro" id="IPR001087">
    <property type="entry name" value="GDSL"/>
</dbReference>
<dbReference type="PANTHER" id="PTHR45642:SF95">
    <property type="entry name" value="GDSL-LIKE LIPASE_ACYLHYDROLASE FAMILY PROTEIN, EXPRESSED"/>
    <property type="match status" value="1"/>
</dbReference>
<organism evidence="2">
    <name type="scientific">Opuntia streptacantha</name>
    <name type="common">Prickly pear cactus</name>
    <name type="synonym">Opuntia cardona</name>
    <dbReference type="NCBI Taxonomy" id="393608"/>
    <lineage>
        <taxon>Eukaryota</taxon>
        <taxon>Viridiplantae</taxon>
        <taxon>Streptophyta</taxon>
        <taxon>Embryophyta</taxon>
        <taxon>Tracheophyta</taxon>
        <taxon>Spermatophyta</taxon>
        <taxon>Magnoliopsida</taxon>
        <taxon>eudicotyledons</taxon>
        <taxon>Gunneridae</taxon>
        <taxon>Pentapetalae</taxon>
        <taxon>Caryophyllales</taxon>
        <taxon>Cactineae</taxon>
        <taxon>Cactaceae</taxon>
        <taxon>Opuntioideae</taxon>
        <taxon>Opuntia</taxon>
    </lineage>
</organism>
<reference evidence="2" key="2">
    <citation type="submission" date="2020-07" db="EMBL/GenBank/DDBJ databases">
        <authorList>
            <person name="Vera ALvarez R."/>
            <person name="Arias-Moreno D.M."/>
            <person name="Jimenez-Jacinto V."/>
            <person name="Jimenez-Bremont J.F."/>
            <person name="Swaminathan K."/>
            <person name="Moose S.P."/>
            <person name="Guerrero-Gonzalez M.L."/>
            <person name="Marino-Ramirez L."/>
            <person name="Landsman D."/>
            <person name="Rodriguez-Kessler M."/>
            <person name="Delgado-Sanchez P."/>
        </authorList>
    </citation>
    <scope>NUCLEOTIDE SEQUENCE</scope>
    <source>
        <tissue evidence="2">Cladode</tissue>
    </source>
</reference>
<evidence type="ECO:0000313" key="2">
    <source>
        <dbReference type="EMBL" id="MBA4628899.1"/>
    </source>
</evidence>
<evidence type="ECO:0008006" key="3">
    <source>
        <dbReference type="Google" id="ProtNLM"/>
    </source>
</evidence>
<accession>A0A7C8YX88</accession>
<reference evidence="2" key="1">
    <citation type="journal article" date="2013" name="J. Plant Res.">
        <title>Effect of fungi and light on seed germination of three Opuntia species from semiarid lands of central Mexico.</title>
        <authorList>
            <person name="Delgado-Sanchez P."/>
            <person name="Jimenez-Bremont J.F."/>
            <person name="Guerrero-Gonzalez Mde L."/>
            <person name="Flores J."/>
        </authorList>
    </citation>
    <scope>NUCLEOTIDE SEQUENCE</scope>
    <source>
        <tissue evidence="2">Cladode</tissue>
    </source>
</reference>
<dbReference type="EMBL" id="GISG01067590">
    <property type="protein sequence ID" value="MBA4628899.1"/>
    <property type="molecule type" value="Transcribed_RNA"/>
</dbReference>
<dbReference type="GO" id="GO:0005576">
    <property type="term" value="C:extracellular region"/>
    <property type="evidence" value="ECO:0007669"/>
    <property type="project" value="TreeGrafter"/>
</dbReference>
<dbReference type="GO" id="GO:0016788">
    <property type="term" value="F:hydrolase activity, acting on ester bonds"/>
    <property type="evidence" value="ECO:0007669"/>
    <property type="project" value="InterPro"/>
</dbReference>
<dbReference type="InterPro" id="IPR036514">
    <property type="entry name" value="SGNH_hydro_sf"/>
</dbReference>
<dbReference type="InterPro" id="IPR035669">
    <property type="entry name" value="SGNH_plant_lipase-like"/>
</dbReference>
<protein>
    <recommendedName>
        <fullName evidence="3">Triacylglycerol lipase</fullName>
    </recommendedName>
</protein>
<dbReference type="CDD" id="cd01837">
    <property type="entry name" value="SGNH_plant_lipase_like"/>
    <property type="match status" value="1"/>
</dbReference>
<dbReference type="AlphaFoldDB" id="A0A7C8YX88"/>
<sequence>MSLEDQLKHFKEYISKLKAAVGENATSAIISQSVYLVFAGSNDITNTFLLPVRRLQYNTSVYTGMLVNWAAEFVQELYALGARRIGVTNLPPLGCLPSQRTLNGGLLRDCSAEENEDAIIYNNKLRPELKSLNQKLPGSRVVHLDIYTPLLNLIRNPSRYGYKLYRAVYPTIISGFEVADRGCCGSGKIEVIALCSRFDIRTCTDASKYVFWDSFHPTETAYKYLVNVLIKTSINEFY</sequence>
<dbReference type="SUPFAM" id="SSF52266">
    <property type="entry name" value="SGNH hydrolase"/>
    <property type="match status" value="1"/>
</dbReference>